<keyword evidence="1" id="KW-0472">Membrane</keyword>
<feature type="transmembrane region" description="Helical" evidence="1">
    <location>
        <begin position="52"/>
        <end position="71"/>
    </location>
</feature>
<dbReference type="AlphaFoldDB" id="A0A8D8TEM8"/>
<protein>
    <submittedName>
        <fullName evidence="2">Uncharacterized protein</fullName>
    </submittedName>
</protein>
<sequence>MLPIRKEKSENIGTSNFIQKGQKGGFFPKEVNTLDKPLMSIFDLSESSLIRASIRSLFTFLDFLFLFVCFWDFVGFYYYYSNILVIFLSLCGIRLDRFDGKNISKRVICLGSF</sequence>
<accession>A0A8D8TEM8</accession>
<dbReference type="EMBL" id="HBUF01277455">
    <property type="protein sequence ID" value="CAG6686604.1"/>
    <property type="molecule type" value="Transcribed_RNA"/>
</dbReference>
<name>A0A8D8TEM8_9HEMI</name>
<evidence type="ECO:0000313" key="2">
    <source>
        <dbReference type="EMBL" id="CAG6686604.1"/>
    </source>
</evidence>
<organism evidence="2">
    <name type="scientific">Cacopsylla melanoneura</name>
    <dbReference type="NCBI Taxonomy" id="428564"/>
    <lineage>
        <taxon>Eukaryota</taxon>
        <taxon>Metazoa</taxon>
        <taxon>Ecdysozoa</taxon>
        <taxon>Arthropoda</taxon>
        <taxon>Hexapoda</taxon>
        <taxon>Insecta</taxon>
        <taxon>Pterygota</taxon>
        <taxon>Neoptera</taxon>
        <taxon>Paraneoptera</taxon>
        <taxon>Hemiptera</taxon>
        <taxon>Sternorrhyncha</taxon>
        <taxon>Psylloidea</taxon>
        <taxon>Psyllidae</taxon>
        <taxon>Psyllinae</taxon>
        <taxon>Cacopsylla</taxon>
    </lineage>
</organism>
<keyword evidence="1" id="KW-1133">Transmembrane helix</keyword>
<proteinExistence type="predicted"/>
<keyword evidence="1" id="KW-0812">Transmembrane</keyword>
<evidence type="ECO:0000256" key="1">
    <source>
        <dbReference type="SAM" id="Phobius"/>
    </source>
</evidence>
<reference evidence="2" key="1">
    <citation type="submission" date="2021-05" db="EMBL/GenBank/DDBJ databases">
        <authorList>
            <person name="Alioto T."/>
            <person name="Alioto T."/>
            <person name="Gomez Garrido J."/>
        </authorList>
    </citation>
    <scope>NUCLEOTIDE SEQUENCE</scope>
</reference>